<dbReference type="RefSeq" id="XP_024878546.1">
    <property type="nucleotide sequence ID" value="XM_025022778.1"/>
</dbReference>
<dbReference type="Pfam" id="PF13837">
    <property type="entry name" value="Myb_DNA-bind_4"/>
    <property type="match status" value="1"/>
</dbReference>
<dbReference type="Gene3D" id="1.10.10.60">
    <property type="entry name" value="Homeodomain-like"/>
    <property type="match status" value="1"/>
</dbReference>
<evidence type="ECO:0000313" key="3">
    <source>
        <dbReference type="Proteomes" id="UP000504618"/>
    </source>
</evidence>
<evidence type="ECO:0000259" key="2">
    <source>
        <dbReference type="Pfam" id="PF13837"/>
    </source>
</evidence>
<protein>
    <submittedName>
        <fullName evidence="4 5">Uncharacterized protein LOC112458937 isoform X1</fullName>
    </submittedName>
</protein>
<feature type="compositionally biased region" description="Acidic residues" evidence="1">
    <location>
        <begin position="132"/>
        <end position="150"/>
    </location>
</feature>
<dbReference type="AlphaFoldDB" id="A0A6J1QB22"/>
<dbReference type="Proteomes" id="UP000504618">
    <property type="component" value="Unplaced"/>
</dbReference>
<dbReference type="RefSeq" id="XP_024878544.1">
    <property type="nucleotide sequence ID" value="XM_025022776.1"/>
</dbReference>
<keyword evidence="3" id="KW-1185">Reference proteome</keyword>
<feature type="domain" description="Myb/SANT-like DNA-binding" evidence="2">
    <location>
        <begin position="31"/>
        <end position="117"/>
    </location>
</feature>
<organism evidence="3 5">
    <name type="scientific">Temnothorax curvispinosus</name>
    <dbReference type="NCBI Taxonomy" id="300111"/>
    <lineage>
        <taxon>Eukaryota</taxon>
        <taxon>Metazoa</taxon>
        <taxon>Ecdysozoa</taxon>
        <taxon>Arthropoda</taxon>
        <taxon>Hexapoda</taxon>
        <taxon>Insecta</taxon>
        <taxon>Pterygota</taxon>
        <taxon>Neoptera</taxon>
        <taxon>Endopterygota</taxon>
        <taxon>Hymenoptera</taxon>
        <taxon>Apocrita</taxon>
        <taxon>Aculeata</taxon>
        <taxon>Formicoidea</taxon>
        <taxon>Formicidae</taxon>
        <taxon>Myrmicinae</taxon>
        <taxon>Temnothorax</taxon>
    </lineage>
</organism>
<gene>
    <name evidence="4 5" type="primary">LOC112458937</name>
</gene>
<proteinExistence type="predicted"/>
<name>A0A6J1QB22_9HYME</name>
<reference evidence="4 5" key="1">
    <citation type="submission" date="2025-04" db="UniProtKB">
        <authorList>
            <consortium name="RefSeq"/>
        </authorList>
    </citation>
    <scope>IDENTIFICATION</scope>
    <source>
        <tissue evidence="4 5">Whole body</tissue>
    </source>
</reference>
<evidence type="ECO:0000256" key="1">
    <source>
        <dbReference type="SAM" id="MobiDB-lite"/>
    </source>
</evidence>
<dbReference type="InterPro" id="IPR044822">
    <property type="entry name" value="Myb_DNA-bind_4"/>
</dbReference>
<feature type="region of interest" description="Disordered" evidence="1">
    <location>
        <begin position="132"/>
        <end position="170"/>
    </location>
</feature>
<dbReference type="GeneID" id="112458937"/>
<evidence type="ECO:0000313" key="4">
    <source>
        <dbReference type="RefSeq" id="XP_024878544.1"/>
    </source>
</evidence>
<sequence length="181" mass="21142">MESKNKKLSTREMVKARKKKILEVKTRCVSFDEEEIFNLISIYSLPAIQNEFKKSKRHSLIYEKIATLHNMSEEYCRNAKDIQTKIKNLRSEYIKKKPKSGGTPPDDFPFYDVLHKLWSEKDIFNDELLDDSMVDDNSDDNSSNEDPEGEELLKDVEFDYSPENNSGHSTDVVHLSLFNIR</sequence>
<accession>A0A6J1QB22</accession>
<evidence type="ECO:0000313" key="5">
    <source>
        <dbReference type="RefSeq" id="XP_024878546.1"/>
    </source>
</evidence>